<gene>
    <name evidence="1" type="ORF">P3F81_02930</name>
</gene>
<reference evidence="1" key="1">
    <citation type="submission" date="2023-03" db="EMBL/GenBank/DDBJ databases">
        <title>Selenobaculum gbiensis gen. nov. sp. nov., a new bacterium isolated from the gut microbiota of IBD patient.</title>
        <authorList>
            <person name="Yeo S."/>
            <person name="Park H."/>
            <person name="Huh C.S."/>
        </authorList>
    </citation>
    <scope>NUCLEOTIDE SEQUENCE</scope>
    <source>
        <strain evidence="1">ICN-92133</strain>
    </source>
</reference>
<accession>A0A9Y2EU70</accession>
<keyword evidence="2" id="KW-1185">Reference proteome</keyword>
<dbReference type="RefSeq" id="WP_147667607.1">
    <property type="nucleotide sequence ID" value="NZ_CP120678.1"/>
</dbReference>
<protein>
    <submittedName>
        <fullName evidence="1">Uncharacterized protein</fullName>
    </submittedName>
</protein>
<dbReference type="Proteomes" id="UP001243623">
    <property type="component" value="Chromosome"/>
</dbReference>
<dbReference type="KEGG" id="sgbi:P3F81_02930"/>
<dbReference type="EMBL" id="CP120678">
    <property type="protein sequence ID" value="WIW71285.1"/>
    <property type="molecule type" value="Genomic_DNA"/>
</dbReference>
<dbReference type="AlphaFoldDB" id="A0A9Y2EU70"/>
<evidence type="ECO:0000313" key="1">
    <source>
        <dbReference type="EMBL" id="WIW71285.1"/>
    </source>
</evidence>
<evidence type="ECO:0000313" key="2">
    <source>
        <dbReference type="Proteomes" id="UP001243623"/>
    </source>
</evidence>
<proteinExistence type="predicted"/>
<sequence length="147" mass="16814">MGVSYTEVNYNLLLRDIEQNCLTEEFCGVCKDKNCLIGYTKACIKDSLKTKMTFVQNGVETIPHDLRSFDNDAALDAIAHILRQCKSCEEDHFEDCLINVIRSCYEIIVFGDSLKYQGSIFMYLSAIQNDFPEEAEHILKTFQAYKG</sequence>
<name>A0A9Y2EU70_9FIRM</name>
<organism evidence="1 2">
    <name type="scientific">Selenobaculum gibii</name>
    <dbReference type="NCBI Taxonomy" id="3054208"/>
    <lineage>
        <taxon>Bacteria</taxon>
        <taxon>Bacillati</taxon>
        <taxon>Bacillota</taxon>
        <taxon>Negativicutes</taxon>
        <taxon>Selenomonadales</taxon>
        <taxon>Selenomonadaceae</taxon>
        <taxon>Selenobaculum</taxon>
    </lineage>
</organism>